<dbReference type="InterPro" id="IPR001909">
    <property type="entry name" value="KRAB"/>
</dbReference>
<protein>
    <submittedName>
        <fullName evidence="3">Zinc finger protein 879-like isoform X1</fullName>
    </submittedName>
</protein>
<evidence type="ECO:0000313" key="2">
    <source>
        <dbReference type="Proteomes" id="UP000694923"/>
    </source>
</evidence>
<evidence type="ECO:0000259" key="1">
    <source>
        <dbReference type="PROSITE" id="PS50805"/>
    </source>
</evidence>
<evidence type="ECO:0000313" key="3">
    <source>
        <dbReference type="RefSeq" id="XP_008586916.1"/>
    </source>
</evidence>
<keyword evidence="2" id="KW-1185">Reference proteome</keyword>
<sequence>MPGQSPRAPGARSCPLCKPHLGTRPLVSDSEGRWRGLPSTHLSLCLLWTLPNPSGRKERAMAAGLLPLGTQFQESVTFKDVSMDFTWEEWIQLDSAQRNLYEKVMLENYRNLVSLAGRQLSKPNVISQLEQEELSLREKELPGCISPDFLGYYCQINLPFSPLIILSKPRRESID</sequence>
<dbReference type="CDD" id="cd07765">
    <property type="entry name" value="KRAB_A-box"/>
    <property type="match status" value="1"/>
</dbReference>
<organism evidence="2 3">
    <name type="scientific">Galeopterus variegatus</name>
    <name type="common">Malayan flying lemur</name>
    <name type="synonym">Cynocephalus variegatus</name>
    <dbReference type="NCBI Taxonomy" id="482537"/>
    <lineage>
        <taxon>Eukaryota</taxon>
        <taxon>Metazoa</taxon>
        <taxon>Chordata</taxon>
        <taxon>Craniata</taxon>
        <taxon>Vertebrata</taxon>
        <taxon>Euteleostomi</taxon>
        <taxon>Mammalia</taxon>
        <taxon>Eutheria</taxon>
        <taxon>Euarchontoglires</taxon>
        <taxon>Dermoptera</taxon>
        <taxon>Cynocephalidae</taxon>
        <taxon>Galeopterus</taxon>
    </lineage>
</organism>
<proteinExistence type="predicted"/>
<dbReference type="PANTHER" id="PTHR23232">
    <property type="entry name" value="KRAB DOMAIN C2H2 ZINC FINGER"/>
    <property type="match status" value="1"/>
</dbReference>
<reference evidence="3" key="1">
    <citation type="submission" date="2025-08" db="UniProtKB">
        <authorList>
            <consortium name="RefSeq"/>
        </authorList>
    </citation>
    <scope>IDENTIFICATION</scope>
</reference>
<dbReference type="GeneID" id="103604105"/>
<dbReference type="PROSITE" id="PS50805">
    <property type="entry name" value="KRAB"/>
    <property type="match status" value="1"/>
</dbReference>
<dbReference type="InterPro" id="IPR036051">
    <property type="entry name" value="KRAB_dom_sf"/>
</dbReference>
<dbReference type="RefSeq" id="XP_008586916.1">
    <property type="nucleotide sequence ID" value="XM_008588694.1"/>
</dbReference>
<dbReference type="Pfam" id="PF01352">
    <property type="entry name" value="KRAB"/>
    <property type="match status" value="1"/>
</dbReference>
<dbReference type="InterPro" id="IPR050169">
    <property type="entry name" value="Krueppel_C2H2_ZnF"/>
</dbReference>
<gene>
    <name evidence="3" type="primary">LOC103604105</name>
</gene>
<name>A0ABM0S225_GALVR</name>
<feature type="domain" description="KRAB" evidence="1">
    <location>
        <begin position="76"/>
        <end position="148"/>
    </location>
</feature>
<dbReference type="Proteomes" id="UP000694923">
    <property type="component" value="Unplaced"/>
</dbReference>
<dbReference type="SMART" id="SM00349">
    <property type="entry name" value="KRAB"/>
    <property type="match status" value="1"/>
</dbReference>
<dbReference type="PANTHER" id="PTHR23232:SF168">
    <property type="entry name" value="KRAB DOMAIN-CONTAINING PROTEIN"/>
    <property type="match status" value="1"/>
</dbReference>
<accession>A0ABM0S225</accession>
<dbReference type="Gene3D" id="6.10.140.140">
    <property type="match status" value="1"/>
</dbReference>
<dbReference type="SUPFAM" id="SSF109640">
    <property type="entry name" value="KRAB domain (Kruppel-associated box)"/>
    <property type="match status" value="1"/>
</dbReference>